<evidence type="ECO:0008006" key="5">
    <source>
        <dbReference type="Google" id="ProtNLM"/>
    </source>
</evidence>
<dbReference type="InterPro" id="IPR013320">
    <property type="entry name" value="ConA-like_dom_sf"/>
</dbReference>
<evidence type="ECO:0000256" key="1">
    <source>
        <dbReference type="SAM" id="MobiDB-lite"/>
    </source>
</evidence>
<feature type="chain" id="PRO_5007567465" description="LamG-like jellyroll fold domain-containing protein" evidence="2">
    <location>
        <begin position="27"/>
        <end position="296"/>
    </location>
</feature>
<feature type="compositionally biased region" description="Low complexity" evidence="1">
    <location>
        <begin position="60"/>
        <end position="76"/>
    </location>
</feature>
<feature type="signal peptide" evidence="2">
    <location>
        <begin position="1"/>
        <end position="26"/>
    </location>
</feature>
<dbReference type="AlphaFoldDB" id="A0A150QYD6"/>
<feature type="region of interest" description="Disordered" evidence="1">
    <location>
        <begin position="29"/>
        <end position="98"/>
    </location>
</feature>
<reference evidence="3 4" key="1">
    <citation type="submission" date="2014-02" db="EMBL/GenBank/DDBJ databases">
        <title>The small core and large imbalanced accessory genome model reveals a collaborative survival strategy of Sorangium cellulosum strains in nature.</title>
        <authorList>
            <person name="Han K."/>
            <person name="Peng R."/>
            <person name="Blom J."/>
            <person name="Li Y.-Z."/>
        </authorList>
    </citation>
    <scope>NUCLEOTIDE SEQUENCE [LARGE SCALE GENOMIC DNA]</scope>
    <source>
        <strain evidence="3 4">So0008-312</strain>
    </source>
</reference>
<gene>
    <name evidence="3" type="ORF">BE15_41810</name>
</gene>
<dbReference type="Gene3D" id="2.60.120.200">
    <property type="match status" value="1"/>
</dbReference>
<keyword evidence="2" id="KW-0732">Signal</keyword>
<proteinExistence type="predicted"/>
<dbReference type="EMBL" id="JEMA01000225">
    <property type="protein sequence ID" value="KYF72945.1"/>
    <property type="molecule type" value="Genomic_DNA"/>
</dbReference>
<evidence type="ECO:0000313" key="4">
    <source>
        <dbReference type="Proteomes" id="UP000075260"/>
    </source>
</evidence>
<evidence type="ECO:0000313" key="3">
    <source>
        <dbReference type="EMBL" id="KYF72945.1"/>
    </source>
</evidence>
<name>A0A150QYD6_SORCE</name>
<comment type="caution">
    <text evidence="3">The sequence shown here is derived from an EMBL/GenBank/DDBJ whole genome shotgun (WGS) entry which is preliminary data.</text>
</comment>
<accession>A0A150QYD6</accession>
<dbReference type="SUPFAM" id="SSF49899">
    <property type="entry name" value="Concanavalin A-like lectins/glucanases"/>
    <property type="match status" value="1"/>
</dbReference>
<evidence type="ECO:0000256" key="2">
    <source>
        <dbReference type="SAM" id="SignalP"/>
    </source>
</evidence>
<feature type="compositionally biased region" description="Low complexity" evidence="1">
    <location>
        <begin position="37"/>
        <end position="52"/>
    </location>
</feature>
<protein>
    <recommendedName>
        <fullName evidence="5">LamG-like jellyroll fold domain-containing protein</fullName>
    </recommendedName>
</protein>
<dbReference type="Proteomes" id="UP000075260">
    <property type="component" value="Unassembled WGS sequence"/>
</dbReference>
<dbReference type="Pfam" id="PF13385">
    <property type="entry name" value="Laminin_G_3"/>
    <property type="match status" value="1"/>
</dbReference>
<sequence>MLVSSHLSTRCLAGMALVLLSSTGCVLEGGGTAAPRGTEQQQPGPQEELPGQEPGPPDQSPEQEPGPQGELPTQEPDPQGELPTQEPGPQGERPSALCEAGDPSLIACFAFEGDPGDGSQHRFMPDRARGLEYAPGRDGQALRVTKGSRLRFGHDAAWTAPAMTIDVWINPASLPEKERFTVIDSGGKPSLFLVPGGQIRCTMGVERNVPHSIVPGEWTHIACLSDGQTQSLYVNGVEVDRSPCGPVLADGEQPIHIGSEEPTDQDEFHGLIDSLRLFGRTLAPQEICAAAGKNGC</sequence>
<organism evidence="3 4">
    <name type="scientific">Sorangium cellulosum</name>
    <name type="common">Polyangium cellulosum</name>
    <dbReference type="NCBI Taxonomy" id="56"/>
    <lineage>
        <taxon>Bacteria</taxon>
        <taxon>Pseudomonadati</taxon>
        <taxon>Myxococcota</taxon>
        <taxon>Polyangia</taxon>
        <taxon>Polyangiales</taxon>
        <taxon>Polyangiaceae</taxon>
        <taxon>Sorangium</taxon>
    </lineage>
</organism>
<dbReference type="OrthoDB" id="5510537at2"/>